<comment type="caution">
    <text evidence="1">The sequence shown here is derived from an EMBL/GenBank/DDBJ whole genome shotgun (WGS) entry which is preliminary data.</text>
</comment>
<gene>
    <name evidence="1" type="ORF">E2C01_023839</name>
</gene>
<dbReference type="AlphaFoldDB" id="A0A5B7E981"/>
<reference evidence="1 2" key="1">
    <citation type="submission" date="2019-05" db="EMBL/GenBank/DDBJ databases">
        <title>Another draft genome of Portunus trituberculatus and its Hox gene families provides insights of decapod evolution.</title>
        <authorList>
            <person name="Jeong J.-H."/>
            <person name="Song I."/>
            <person name="Kim S."/>
            <person name="Choi T."/>
            <person name="Kim D."/>
            <person name="Ryu S."/>
            <person name="Kim W."/>
        </authorList>
    </citation>
    <scope>NUCLEOTIDE SEQUENCE [LARGE SCALE GENOMIC DNA]</scope>
    <source>
        <tissue evidence="1">Muscle</tissue>
    </source>
</reference>
<evidence type="ECO:0000313" key="2">
    <source>
        <dbReference type="Proteomes" id="UP000324222"/>
    </source>
</evidence>
<name>A0A5B7E981_PORTR</name>
<organism evidence="1 2">
    <name type="scientific">Portunus trituberculatus</name>
    <name type="common">Swimming crab</name>
    <name type="synonym">Neptunus trituberculatus</name>
    <dbReference type="NCBI Taxonomy" id="210409"/>
    <lineage>
        <taxon>Eukaryota</taxon>
        <taxon>Metazoa</taxon>
        <taxon>Ecdysozoa</taxon>
        <taxon>Arthropoda</taxon>
        <taxon>Crustacea</taxon>
        <taxon>Multicrustacea</taxon>
        <taxon>Malacostraca</taxon>
        <taxon>Eumalacostraca</taxon>
        <taxon>Eucarida</taxon>
        <taxon>Decapoda</taxon>
        <taxon>Pleocyemata</taxon>
        <taxon>Brachyura</taxon>
        <taxon>Eubrachyura</taxon>
        <taxon>Portunoidea</taxon>
        <taxon>Portunidae</taxon>
        <taxon>Portuninae</taxon>
        <taxon>Portunus</taxon>
    </lineage>
</organism>
<evidence type="ECO:0000313" key="1">
    <source>
        <dbReference type="EMBL" id="MPC30572.1"/>
    </source>
</evidence>
<protein>
    <submittedName>
        <fullName evidence="1">Uncharacterized protein</fullName>
    </submittedName>
</protein>
<accession>A0A5B7E981</accession>
<dbReference type="Proteomes" id="UP000324222">
    <property type="component" value="Unassembled WGS sequence"/>
</dbReference>
<sequence>MHQELGKPAGDTPTLHCMPTLQSLELPRHYGANCLQVLLVFLASHQETHRDGLPVQISRSHRSLRPPLANVTAHTSRILSFIQPQACFQSPKAHWHTSFQ</sequence>
<dbReference type="EMBL" id="VSRR010002279">
    <property type="protein sequence ID" value="MPC30572.1"/>
    <property type="molecule type" value="Genomic_DNA"/>
</dbReference>
<proteinExistence type="predicted"/>
<keyword evidence="2" id="KW-1185">Reference proteome</keyword>